<feature type="region of interest" description="Disordered" evidence="1">
    <location>
        <begin position="123"/>
        <end position="147"/>
    </location>
</feature>
<gene>
    <name evidence="2" type="ORF">Z043_111533</name>
</gene>
<comment type="caution">
    <text evidence="2">The sequence shown here is derived from an EMBL/GenBank/DDBJ whole genome shotgun (WGS) entry which is preliminary data.</text>
</comment>
<evidence type="ECO:0000313" key="3">
    <source>
        <dbReference type="Proteomes" id="UP000034805"/>
    </source>
</evidence>
<evidence type="ECO:0000313" key="2">
    <source>
        <dbReference type="EMBL" id="KPP69696.1"/>
    </source>
</evidence>
<name>A0A0P7ULX6_SCLFO</name>
<proteinExistence type="predicted"/>
<accession>A0A0P7ULX6</accession>
<dbReference type="STRING" id="113540.ENSSFOP00015032725"/>
<sequence>TGPPPFERMPSMTCWKTSWNMTTAGPSTSTTACRRSSARRRVNGDGRFTVTASTESFDAAPVTNTGPPPGSSCSFATACAPTEAPSSCGPSARRAAAPGFSPNKVQQALLRLFHKIRKNCYGEREEDGDFGSDCREKVWSKPYESQL</sequence>
<evidence type="ECO:0000256" key="1">
    <source>
        <dbReference type="SAM" id="MobiDB-lite"/>
    </source>
</evidence>
<feature type="non-terminal residue" evidence="2">
    <location>
        <position position="1"/>
    </location>
</feature>
<dbReference type="Proteomes" id="UP000034805">
    <property type="component" value="Unassembled WGS sequence"/>
</dbReference>
<feature type="region of interest" description="Disordered" evidence="1">
    <location>
        <begin position="18"/>
        <end position="41"/>
    </location>
</feature>
<dbReference type="AlphaFoldDB" id="A0A0P7ULX6"/>
<reference evidence="2 3" key="1">
    <citation type="submission" date="2015-08" db="EMBL/GenBank/DDBJ databases">
        <title>The genome of the Asian arowana (Scleropages formosus).</title>
        <authorList>
            <person name="Tan M.H."/>
            <person name="Gan H.M."/>
            <person name="Croft L.J."/>
            <person name="Austin C.M."/>
        </authorList>
    </citation>
    <scope>NUCLEOTIDE SEQUENCE [LARGE SCALE GENOMIC DNA]</scope>
    <source>
        <strain evidence="2">Aro1</strain>
    </source>
</reference>
<protein>
    <submittedName>
        <fullName evidence="2">Uncharacterized protein</fullName>
    </submittedName>
</protein>
<dbReference type="EMBL" id="JARO02003833">
    <property type="protein sequence ID" value="KPP69696.1"/>
    <property type="molecule type" value="Genomic_DNA"/>
</dbReference>
<organism evidence="2 3">
    <name type="scientific">Scleropages formosus</name>
    <name type="common">Asian bonytongue</name>
    <name type="synonym">Osteoglossum formosum</name>
    <dbReference type="NCBI Taxonomy" id="113540"/>
    <lineage>
        <taxon>Eukaryota</taxon>
        <taxon>Metazoa</taxon>
        <taxon>Chordata</taxon>
        <taxon>Craniata</taxon>
        <taxon>Vertebrata</taxon>
        <taxon>Euteleostomi</taxon>
        <taxon>Actinopterygii</taxon>
        <taxon>Neopterygii</taxon>
        <taxon>Teleostei</taxon>
        <taxon>Osteoglossocephala</taxon>
        <taxon>Osteoglossomorpha</taxon>
        <taxon>Osteoglossiformes</taxon>
        <taxon>Osteoglossidae</taxon>
        <taxon>Scleropages</taxon>
    </lineage>
</organism>